<dbReference type="AlphaFoldDB" id="A0A0G0MFQ5"/>
<evidence type="ECO:0000313" key="1">
    <source>
        <dbReference type="EMBL" id="KKQ99160.1"/>
    </source>
</evidence>
<dbReference type="STRING" id="1618574.UT24_C0027G0012"/>
<sequence length="95" mass="11419">MILRIVIAIFLMWILLHRRKPQHVPSHLPISERREKFRLLKVGNSREEVVEIVRHPTESESNSKEEWWVYPNEEGARWNDILIFRDGILIHIGML</sequence>
<proteinExistence type="predicted"/>
<evidence type="ECO:0008006" key="3">
    <source>
        <dbReference type="Google" id="ProtNLM"/>
    </source>
</evidence>
<protein>
    <recommendedName>
        <fullName evidence="3">Lipoprotein SmpA/OmlA domain-containing protein</fullName>
    </recommendedName>
</protein>
<comment type="caution">
    <text evidence="1">The sequence shown here is derived from an EMBL/GenBank/DDBJ whole genome shotgun (WGS) entry which is preliminary data.</text>
</comment>
<reference evidence="1 2" key="1">
    <citation type="journal article" date="2015" name="Nature">
        <title>rRNA introns, odd ribosomes, and small enigmatic genomes across a large radiation of phyla.</title>
        <authorList>
            <person name="Brown C.T."/>
            <person name="Hug L.A."/>
            <person name="Thomas B.C."/>
            <person name="Sharon I."/>
            <person name="Castelle C.J."/>
            <person name="Singh A."/>
            <person name="Wilkins M.J."/>
            <person name="Williams K.H."/>
            <person name="Banfield J.F."/>
        </authorList>
    </citation>
    <scope>NUCLEOTIDE SEQUENCE [LARGE SCALE GENOMIC DNA]</scope>
</reference>
<dbReference type="EMBL" id="LBWB01000027">
    <property type="protein sequence ID" value="KKQ99160.1"/>
    <property type="molecule type" value="Genomic_DNA"/>
</dbReference>
<name>A0A0G0MFQ5_9BACT</name>
<evidence type="ECO:0000313" key="2">
    <source>
        <dbReference type="Proteomes" id="UP000033881"/>
    </source>
</evidence>
<organism evidence="1 2">
    <name type="scientific">Candidatus Woesebacteria bacterium GW2011_GWB1_39_12</name>
    <dbReference type="NCBI Taxonomy" id="1618574"/>
    <lineage>
        <taxon>Bacteria</taxon>
        <taxon>Candidatus Woeseibacteriota</taxon>
    </lineage>
</organism>
<accession>A0A0G0MFQ5</accession>
<dbReference type="Proteomes" id="UP000033881">
    <property type="component" value="Unassembled WGS sequence"/>
</dbReference>
<gene>
    <name evidence="1" type="ORF">UT24_C0027G0012</name>
</gene>